<accession>A0AAN7VZI9</accession>
<dbReference type="InterPro" id="IPR038883">
    <property type="entry name" value="AN11006-like"/>
</dbReference>
<gene>
    <name evidence="1" type="ORF">LTR97_007841</name>
</gene>
<evidence type="ECO:0000313" key="1">
    <source>
        <dbReference type="EMBL" id="KAK5696538.1"/>
    </source>
</evidence>
<reference evidence="1" key="1">
    <citation type="submission" date="2023-08" db="EMBL/GenBank/DDBJ databases">
        <title>Black Yeasts Isolated from many extreme environments.</title>
        <authorList>
            <person name="Coleine C."/>
            <person name="Stajich J.E."/>
            <person name="Selbmann L."/>
        </authorList>
    </citation>
    <scope>NUCLEOTIDE SEQUENCE</scope>
    <source>
        <strain evidence="1">CCFEE 5810</strain>
    </source>
</reference>
<sequence>MDNSPLARLPRELRDVIYEMVSRQEKPISFKYQSHSGERSRYLHAHLDHCHALAITTTCKAAHAETFQLVFSCNIFQMKGTADKKRDDTCGVRQGVFEELTKVVALIGLKNAAVMEGIEIWVGHVYWPSAVEAIMREYRYIASRYLPGLKVMAIVELPIWVPGRSYGKVRPPWIRVDIETPGVSFRAALAPLDRELASAISEGDERFAFAIEHAVEPLQRLAARKLRCGDICASGLVGKGYLDWLKVNMPSSSMLISLESWVSRRNGDGASSSGA</sequence>
<dbReference type="AlphaFoldDB" id="A0AAN7VZI9"/>
<dbReference type="EMBL" id="JAVRQU010000012">
    <property type="protein sequence ID" value="KAK5696538.1"/>
    <property type="molecule type" value="Genomic_DNA"/>
</dbReference>
<comment type="caution">
    <text evidence="1">The sequence shown here is derived from an EMBL/GenBank/DDBJ whole genome shotgun (WGS) entry which is preliminary data.</text>
</comment>
<protein>
    <submittedName>
        <fullName evidence="1">Uncharacterized protein</fullName>
    </submittedName>
</protein>
<dbReference type="PANTHER" id="PTHR42085">
    <property type="entry name" value="F-BOX DOMAIN-CONTAINING PROTEIN"/>
    <property type="match status" value="1"/>
</dbReference>
<dbReference type="PANTHER" id="PTHR42085:SF1">
    <property type="entry name" value="F-BOX DOMAIN-CONTAINING PROTEIN"/>
    <property type="match status" value="1"/>
</dbReference>
<proteinExistence type="predicted"/>
<evidence type="ECO:0000313" key="2">
    <source>
        <dbReference type="Proteomes" id="UP001310594"/>
    </source>
</evidence>
<dbReference type="Proteomes" id="UP001310594">
    <property type="component" value="Unassembled WGS sequence"/>
</dbReference>
<organism evidence="1 2">
    <name type="scientific">Elasticomyces elasticus</name>
    <dbReference type="NCBI Taxonomy" id="574655"/>
    <lineage>
        <taxon>Eukaryota</taxon>
        <taxon>Fungi</taxon>
        <taxon>Dikarya</taxon>
        <taxon>Ascomycota</taxon>
        <taxon>Pezizomycotina</taxon>
        <taxon>Dothideomycetes</taxon>
        <taxon>Dothideomycetidae</taxon>
        <taxon>Mycosphaerellales</taxon>
        <taxon>Teratosphaeriaceae</taxon>
        <taxon>Elasticomyces</taxon>
    </lineage>
</organism>
<name>A0AAN7VZI9_9PEZI</name>